<dbReference type="EMBL" id="MEVA01000016">
    <property type="protein sequence ID" value="OGC47140.1"/>
    <property type="molecule type" value="Genomic_DNA"/>
</dbReference>
<reference evidence="2 3" key="1">
    <citation type="journal article" date="2016" name="Nat. Commun.">
        <title>Thousands of microbial genomes shed light on interconnected biogeochemical processes in an aquifer system.</title>
        <authorList>
            <person name="Anantharaman K."/>
            <person name="Brown C.T."/>
            <person name="Hug L.A."/>
            <person name="Sharon I."/>
            <person name="Castelle C.J."/>
            <person name="Probst A.J."/>
            <person name="Thomas B.C."/>
            <person name="Singh A."/>
            <person name="Wilkins M.J."/>
            <person name="Karaoz U."/>
            <person name="Brodie E.L."/>
            <person name="Williams K.H."/>
            <person name="Hubbard S.S."/>
            <person name="Banfield J.F."/>
        </authorList>
    </citation>
    <scope>NUCLEOTIDE SEQUENCE [LARGE SCALE GENOMIC DNA]</scope>
</reference>
<keyword evidence="1" id="KW-0472">Membrane</keyword>
<organism evidence="2 3">
    <name type="scientific">candidate division WWE3 bacterium RIFCSPHIGHO2_01_FULL_42_13</name>
    <dbReference type="NCBI Taxonomy" id="1802617"/>
    <lineage>
        <taxon>Bacteria</taxon>
        <taxon>Katanobacteria</taxon>
    </lineage>
</organism>
<comment type="caution">
    <text evidence="2">The sequence shown here is derived from an EMBL/GenBank/DDBJ whole genome shotgun (WGS) entry which is preliminary data.</text>
</comment>
<dbReference type="STRING" id="1802617.A2886_00640"/>
<evidence type="ECO:0000313" key="3">
    <source>
        <dbReference type="Proteomes" id="UP000176608"/>
    </source>
</evidence>
<accession>A0A1F4UQS0</accession>
<evidence type="ECO:0008006" key="4">
    <source>
        <dbReference type="Google" id="ProtNLM"/>
    </source>
</evidence>
<evidence type="ECO:0000256" key="1">
    <source>
        <dbReference type="SAM" id="Phobius"/>
    </source>
</evidence>
<proteinExistence type="predicted"/>
<gene>
    <name evidence="2" type="ORF">A2886_00640</name>
</gene>
<dbReference type="Proteomes" id="UP000176608">
    <property type="component" value="Unassembled WGS sequence"/>
</dbReference>
<dbReference type="AlphaFoldDB" id="A0A1F4UQS0"/>
<dbReference type="InterPro" id="IPR036779">
    <property type="entry name" value="LysM_dom_sf"/>
</dbReference>
<dbReference type="Gene3D" id="3.10.350.10">
    <property type="entry name" value="LysM domain"/>
    <property type="match status" value="1"/>
</dbReference>
<keyword evidence="1" id="KW-1133">Transmembrane helix</keyword>
<keyword evidence="1" id="KW-0812">Transmembrane</keyword>
<name>A0A1F4UQS0_UNCKA</name>
<sequence length="115" mass="12530">MASIRRDNPEANWGNLLTGVVILVLIAAFSIWYFGNTSEDRGGLLNEIFNAQETQTEETAGTPNIVTVQAGEGLWQVAERVCGDGEMYNLIAAENGLSVWSEISEGQELTVSCNY</sequence>
<evidence type="ECO:0000313" key="2">
    <source>
        <dbReference type="EMBL" id="OGC47140.1"/>
    </source>
</evidence>
<feature type="transmembrane region" description="Helical" evidence="1">
    <location>
        <begin position="12"/>
        <end position="34"/>
    </location>
</feature>
<protein>
    <recommendedName>
        <fullName evidence="4">LysM domain-containing protein</fullName>
    </recommendedName>
</protein>